<dbReference type="RefSeq" id="WP_117431243.1">
    <property type="nucleotide sequence ID" value="NZ_PEDF01000004.1"/>
</dbReference>
<gene>
    <name evidence="1" type="ORF">DAVIS_00010</name>
</gene>
<proteinExistence type="predicted"/>
<reference evidence="1 2" key="1">
    <citation type="journal article" date="2018" name="Sci. Rep.">
        <title>Extensive genomic diversity among Mycobacterium marinum strains revealed by whole genome sequencing.</title>
        <authorList>
            <person name="Das S."/>
            <person name="Pettersson B.M."/>
            <person name="Behra P.R."/>
            <person name="Mallick A."/>
            <person name="Cheramie M."/>
            <person name="Ramesh M."/>
            <person name="Shirreff L."/>
            <person name="DuCote T."/>
            <person name="Dasgupta S."/>
            <person name="Ennis D.G."/>
            <person name="Kirsebom L.A."/>
        </authorList>
    </citation>
    <scope>NUCLEOTIDE SEQUENCE [LARGE SCALE GENOMIC DNA]</scope>
    <source>
        <strain evidence="1 2">Davis1</strain>
    </source>
</reference>
<evidence type="ECO:0000313" key="2">
    <source>
        <dbReference type="Proteomes" id="UP000257451"/>
    </source>
</evidence>
<comment type="caution">
    <text evidence="1">The sequence shown here is derived from an EMBL/GenBank/DDBJ whole genome shotgun (WGS) entry which is preliminary data.</text>
</comment>
<dbReference type="EMBL" id="PEDF01000004">
    <property type="protein sequence ID" value="RFZ48388.1"/>
    <property type="molecule type" value="Genomic_DNA"/>
</dbReference>
<dbReference type="Proteomes" id="UP000257451">
    <property type="component" value="Unassembled WGS sequence"/>
</dbReference>
<accession>A0A3E2N3B3</accession>
<protein>
    <submittedName>
        <fullName evidence="1">Uncharacterized protein</fullName>
    </submittedName>
</protein>
<evidence type="ECO:0000313" key="1">
    <source>
        <dbReference type="EMBL" id="RFZ48388.1"/>
    </source>
</evidence>
<dbReference type="InterPro" id="IPR045677">
    <property type="entry name" value="DUF6197"/>
</dbReference>
<dbReference type="Pfam" id="PF19698">
    <property type="entry name" value="DUF6197"/>
    <property type="match status" value="1"/>
</dbReference>
<name>A0A3E2N3B3_MYCMR</name>
<sequence length="155" mass="17171">MNNDTVTAADVMHALSLAREVLDRQPELAKGQPFTWTAGRPCLSIHAAIVFASPNPRVRDAVSEATLQALQGQFQGRRIEDFNDHQHTTVSDAQRLLQRAKANALAVAAVDAETIWIPARSSATPSNCTHWHRTTHLSDVPWISPDCQWKDRRSG</sequence>
<organism evidence="1 2">
    <name type="scientific">Mycobacterium marinum</name>
    <dbReference type="NCBI Taxonomy" id="1781"/>
    <lineage>
        <taxon>Bacteria</taxon>
        <taxon>Bacillati</taxon>
        <taxon>Actinomycetota</taxon>
        <taxon>Actinomycetes</taxon>
        <taxon>Mycobacteriales</taxon>
        <taxon>Mycobacteriaceae</taxon>
        <taxon>Mycobacterium</taxon>
        <taxon>Mycobacterium ulcerans group</taxon>
    </lineage>
</organism>
<dbReference type="AlphaFoldDB" id="A0A3E2N3B3"/>